<name>A0A2C8FAR8_9BACT</name>
<reference evidence="3" key="1">
    <citation type="submission" date="2017-09" db="EMBL/GenBank/DDBJ databases">
        <authorList>
            <person name="Regsiter A."/>
            <person name="William W."/>
        </authorList>
    </citation>
    <scope>NUCLEOTIDE SEQUENCE [LARGE SCALE GENOMIC DNA]</scope>
    <source>
        <strain evidence="3">500-1</strain>
    </source>
</reference>
<dbReference type="Proteomes" id="UP000219215">
    <property type="component" value="Chromosome DPRO"/>
</dbReference>
<dbReference type="RefSeq" id="WP_232005606.1">
    <property type="nucleotide sequence ID" value="NZ_LT907975.1"/>
</dbReference>
<keyword evidence="3" id="KW-1185">Reference proteome</keyword>
<sequence length="382" mass="42614">MNSQTNGPLLNLNSPFDDPVRHTLFSLVKKPLSKMLRLETLNSLYSELHKNESAEPFVQRALEKLGIQFSIDGQPVSRIPKTGPLMAVCNHPFGIIEGLLLVNILRTVRTDIKIMANFMLSKIPELEDLIVEVDPFGKTGSKTKNINGLRQSMQWLKQGGMLIVFPAGEVSSIKVNKRMVADPQWSPMVGRIIRKTGANVLPVFFEGRNSGLFQTLGMIHPSLRTVLLPHENLRTASKGTIRVAFGSIIDGAKRAVDSSDEELIDYLRFRTYLLRKENKSNFTFAPREKKRKLAPIANSRGKHILASEVASLPDEAVLIESGDFTVFQANAFQIPRIIREIGIQREATFRLVGEGAQVAPWTSMHSTTRTGIWFCGIARNGK</sequence>
<evidence type="ECO:0000313" key="2">
    <source>
        <dbReference type="EMBL" id="SOB59868.1"/>
    </source>
</evidence>
<dbReference type="InterPro" id="IPR045746">
    <property type="entry name" value="ACT14924-like_Acyltransf_dom"/>
</dbReference>
<dbReference type="GO" id="GO:0016746">
    <property type="term" value="F:acyltransferase activity"/>
    <property type="evidence" value="ECO:0007669"/>
    <property type="project" value="UniProtKB-KW"/>
</dbReference>
<dbReference type="AlphaFoldDB" id="A0A2C8FAR8"/>
<protein>
    <submittedName>
        <fullName evidence="2">Phospholipid/glycerol acyltransferase</fullName>
    </submittedName>
</protein>
<organism evidence="2 3">
    <name type="scientific">Pseudodesulfovibrio profundus</name>
    <dbReference type="NCBI Taxonomy" id="57320"/>
    <lineage>
        <taxon>Bacteria</taxon>
        <taxon>Pseudomonadati</taxon>
        <taxon>Thermodesulfobacteriota</taxon>
        <taxon>Desulfovibrionia</taxon>
        <taxon>Desulfovibrionales</taxon>
        <taxon>Desulfovibrionaceae</taxon>
    </lineage>
</organism>
<evidence type="ECO:0000259" key="1">
    <source>
        <dbReference type="SMART" id="SM00563"/>
    </source>
</evidence>
<dbReference type="CDD" id="cd07986">
    <property type="entry name" value="LPLAT_ACT14924-like"/>
    <property type="match status" value="1"/>
</dbReference>
<dbReference type="Pfam" id="PF19576">
    <property type="entry name" value="Acyltransf_2"/>
    <property type="match status" value="1"/>
</dbReference>
<dbReference type="SUPFAM" id="SSF69593">
    <property type="entry name" value="Glycerol-3-phosphate (1)-acyltransferase"/>
    <property type="match status" value="1"/>
</dbReference>
<accession>A0A2C8FAR8</accession>
<keyword evidence="2" id="KW-0808">Transferase</keyword>
<dbReference type="SMART" id="SM00563">
    <property type="entry name" value="PlsC"/>
    <property type="match status" value="1"/>
</dbReference>
<evidence type="ECO:0000313" key="3">
    <source>
        <dbReference type="Proteomes" id="UP000219215"/>
    </source>
</evidence>
<dbReference type="EMBL" id="LT907975">
    <property type="protein sequence ID" value="SOB59868.1"/>
    <property type="molecule type" value="Genomic_DNA"/>
</dbReference>
<gene>
    <name evidence="2" type="ORF">DPRO_2958</name>
</gene>
<dbReference type="KEGG" id="pprf:DPRO_2958"/>
<dbReference type="InterPro" id="IPR002123">
    <property type="entry name" value="Plipid/glycerol_acylTrfase"/>
</dbReference>
<proteinExistence type="predicted"/>
<feature type="domain" description="Phospholipid/glycerol acyltransferase" evidence="1">
    <location>
        <begin position="85"/>
        <end position="208"/>
    </location>
</feature>
<keyword evidence="2" id="KW-0012">Acyltransferase</keyword>